<dbReference type="AlphaFoldDB" id="A0A1B7LFU7"/>
<dbReference type="Proteomes" id="UP000078532">
    <property type="component" value="Unassembled WGS sequence"/>
</dbReference>
<gene>
    <name evidence="1" type="ORF">A6M21_08235</name>
</gene>
<sequence length="63" mass="6713">MTFTGGDWLPCTVRLALPCNVRVLFGTLYAAVTRVVPALLPVAGPVLAPMEAMEAILIFALKI</sequence>
<evidence type="ECO:0000313" key="1">
    <source>
        <dbReference type="EMBL" id="OAT82938.1"/>
    </source>
</evidence>
<dbReference type="EMBL" id="LYVF01000118">
    <property type="protein sequence ID" value="OAT82938.1"/>
    <property type="molecule type" value="Genomic_DNA"/>
</dbReference>
<name>A0A1B7LFU7_9FIRM</name>
<keyword evidence="2" id="KW-1185">Reference proteome</keyword>
<comment type="caution">
    <text evidence="1">The sequence shown here is derived from an EMBL/GenBank/DDBJ whole genome shotgun (WGS) entry which is preliminary data.</text>
</comment>
<proteinExistence type="predicted"/>
<reference evidence="1 2" key="1">
    <citation type="submission" date="2016-04" db="EMBL/GenBank/DDBJ databases">
        <authorList>
            <person name="Evans L.H."/>
            <person name="Alamgir A."/>
            <person name="Owens N."/>
            <person name="Weber N.D."/>
            <person name="Virtaneva K."/>
            <person name="Barbian K."/>
            <person name="Babar A."/>
            <person name="Rosenke K."/>
        </authorList>
    </citation>
    <scope>NUCLEOTIDE SEQUENCE [LARGE SCALE GENOMIC DNA]</scope>
    <source>
        <strain evidence="1 2">LMa1</strain>
    </source>
</reference>
<evidence type="ECO:0000313" key="2">
    <source>
        <dbReference type="Proteomes" id="UP000078532"/>
    </source>
</evidence>
<protein>
    <submittedName>
        <fullName evidence="1">Uncharacterized protein</fullName>
    </submittedName>
</protein>
<accession>A0A1B7LFU7</accession>
<organism evidence="1 2">
    <name type="scientific">Desulfotomaculum copahuensis</name>
    <dbReference type="NCBI Taxonomy" id="1838280"/>
    <lineage>
        <taxon>Bacteria</taxon>
        <taxon>Bacillati</taxon>
        <taxon>Bacillota</taxon>
        <taxon>Clostridia</taxon>
        <taxon>Eubacteriales</taxon>
        <taxon>Desulfotomaculaceae</taxon>
        <taxon>Desulfotomaculum</taxon>
    </lineage>
</organism>